<protein>
    <submittedName>
        <fullName evidence="1">Uncharacterized protein</fullName>
    </submittedName>
</protein>
<dbReference type="EMBL" id="FMYK01000002">
    <property type="protein sequence ID" value="SDB91768.1"/>
    <property type="molecule type" value="Genomic_DNA"/>
</dbReference>
<reference evidence="2" key="1">
    <citation type="submission" date="2016-09" db="EMBL/GenBank/DDBJ databases">
        <authorList>
            <person name="Varghese N."/>
            <person name="Submissions S."/>
        </authorList>
    </citation>
    <scope>NUCLEOTIDE SEQUENCE [LARGE SCALE GENOMIC DNA]</scope>
    <source>
        <strain evidence="2">ANC 3699</strain>
    </source>
</reference>
<dbReference type="AlphaFoldDB" id="A0A1G6HCG4"/>
<dbReference type="OrthoDB" id="6711925at2"/>
<gene>
    <name evidence="1" type="ORF">SAMN05421749_10274</name>
</gene>
<evidence type="ECO:0000313" key="1">
    <source>
        <dbReference type="EMBL" id="SDB91768.1"/>
    </source>
</evidence>
<evidence type="ECO:0000313" key="2">
    <source>
        <dbReference type="Proteomes" id="UP000242317"/>
    </source>
</evidence>
<accession>A0A1G6HCG4</accession>
<dbReference type="Pfam" id="PF20228">
    <property type="entry name" value="DUF6587"/>
    <property type="match status" value="1"/>
</dbReference>
<keyword evidence="2" id="KW-1185">Reference proteome</keyword>
<proteinExistence type="predicted"/>
<sequence length="87" mass="9505">MIEMLIITLLVLWSVLVVFKKVFPSTAKNTFSTLSNMCQKQGWSTLAKWLAPKAPVGCGGGCGCDTENDPSDGKSAQKIEIQTVKWK</sequence>
<dbReference type="RefSeq" id="WP_092616285.1">
    <property type="nucleotide sequence ID" value="NZ_FMYK01000002.1"/>
</dbReference>
<name>A0A1G6HCG4_9GAMM</name>
<dbReference type="InterPro" id="IPR046494">
    <property type="entry name" value="DUF6587"/>
</dbReference>
<organism evidence="1 2">
    <name type="scientific">Acinetobacter marinus</name>
    <dbReference type="NCBI Taxonomy" id="281375"/>
    <lineage>
        <taxon>Bacteria</taxon>
        <taxon>Pseudomonadati</taxon>
        <taxon>Pseudomonadota</taxon>
        <taxon>Gammaproteobacteria</taxon>
        <taxon>Moraxellales</taxon>
        <taxon>Moraxellaceae</taxon>
        <taxon>Acinetobacter</taxon>
    </lineage>
</organism>
<dbReference type="Proteomes" id="UP000242317">
    <property type="component" value="Unassembled WGS sequence"/>
</dbReference>